<protein>
    <submittedName>
        <fullName evidence="1">Pathogenicity locus</fullName>
    </submittedName>
</protein>
<dbReference type="InterPro" id="IPR021725">
    <property type="entry name" value="Cdd1"/>
</dbReference>
<name>A0A1I3W786_9BACT</name>
<organism evidence="1 2">
    <name type="scientific">Desulfomicrobium apsheronum</name>
    <dbReference type="NCBI Taxonomy" id="52560"/>
    <lineage>
        <taxon>Bacteria</taxon>
        <taxon>Pseudomonadati</taxon>
        <taxon>Thermodesulfobacteriota</taxon>
        <taxon>Desulfovibrionia</taxon>
        <taxon>Desulfovibrionales</taxon>
        <taxon>Desulfomicrobiaceae</taxon>
        <taxon>Desulfomicrobium</taxon>
    </lineage>
</organism>
<dbReference type="EMBL" id="FORX01000012">
    <property type="protein sequence ID" value="SFK03355.1"/>
    <property type="molecule type" value="Genomic_DNA"/>
</dbReference>
<dbReference type="STRING" id="52560.SAMN04488082_11270"/>
<dbReference type="RefSeq" id="WP_092375938.1">
    <property type="nucleotide sequence ID" value="NZ_FORX01000012.1"/>
</dbReference>
<dbReference type="Pfam" id="PF11731">
    <property type="entry name" value="Cdd1"/>
    <property type="match status" value="1"/>
</dbReference>
<dbReference type="OrthoDB" id="7173324at2"/>
<proteinExistence type="predicted"/>
<dbReference type="Proteomes" id="UP000198635">
    <property type="component" value="Unassembled WGS sequence"/>
</dbReference>
<gene>
    <name evidence="1" type="ORF">SAMN04488082_11270</name>
</gene>
<sequence>MNPAKVRRDHLQNLTDLPNIGPAMARDLRLLGFERPEQLVAQNPQALYERLCELTGARQDPCVLDVFVSVTRFMDGEEPRPWWFYTPERKQNPLSEK</sequence>
<evidence type="ECO:0000313" key="1">
    <source>
        <dbReference type="EMBL" id="SFK03355.1"/>
    </source>
</evidence>
<accession>A0A1I3W786</accession>
<keyword evidence="2" id="KW-1185">Reference proteome</keyword>
<dbReference type="Gene3D" id="1.10.150.20">
    <property type="entry name" value="5' to 3' exonuclease, C-terminal subdomain"/>
    <property type="match status" value="1"/>
</dbReference>
<dbReference type="AlphaFoldDB" id="A0A1I3W786"/>
<reference evidence="2" key="1">
    <citation type="submission" date="2016-10" db="EMBL/GenBank/DDBJ databases">
        <authorList>
            <person name="Varghese N."/>
            <person name="Submissions S."/>
        </authorList>
    </citation>
    <scope>NUCLEOTIDE SEQUENCE [LARGE SCALE GENOMIC DNA]</scope>
    <source>
        <strain evidence="2">DSM 5918</strain>
    </source>
</reference>
<evidence type="ECO:0000313" key="2">
    <source>
        <dbReference type="Proteomes" id="UP000198635"/>
    </source>
</evidence>